<dbReference type="FunFam" id="3.40.50.300:FF:000433">
    <property type="entry name" value="Estrogen sulfotransferase"/>
    <property type="match status" value="1"/>
</dbReference>
<feature type="domain" description="Sulfotransferase" evidence="6">
    <location>
        <begin position="83"/>
        <end position="326"/>
    </location>
</feature>
<evidence type="ECO:0000313" key="8">
    <source>
        <dbReference type="RefSeq" id="XP_034265104.1"/>
    </source>
</evidence>
<keyword evidence="7" id="KW-1185">Reference proteome</keyword>
<proteinExistence type="inferred from homology"/>
<evidence type="ECO:0000259" key="6">
    <source>
        <dbReference type="Pfam" id="PF00685"/>
    </source>
</evidence>
<evidence type="ECO:0000313" key="7">
    <source>
        <dbReference type="Proteomes" id="UP001652622"/>
    </source>
</evidence>
<dbReference type="SUPFAM" id="SSF52540">
    <property type="entry name" value="P-loop containing nucleoside triphosphate hydrolases"/>
    <property type="match status" value="1"/>
</dbReference>
<dbReference type="PANTHER" id="PTHR11783">
    <property type="entry name" value="SULFOTRANSFERASE SULT"/>
    <property type="match status" value="1"/>
</dbReference>
<sequence>MQSARSPNRLLNQEDPTTALSLHHLLHGVRHSIRISILHFKVLANLIMEIVNKYLFKYKGLYFMQNQTTPENIDLAERFEIQDDDIFIITYPKSGTVWTQNILSLIFHEGHRDGTENITLLDRIPWLEYNLFRVDLTNLPSPRIICSHLPYYLAPKGLRNKKAKIIYVFRNPKDCLVSMYHFHKVSVPLETPKDFDTFLEKFLAGKVGNGFWLDHIEGWCTHKDDFNILFLSYEEMKKDLRSSVLKICNFLGKELSEKEMDDVVDKATFENMKMDSRTNYRFLSSDQLDFSKGEFLRKGIVGDWKNIMTVAQSERFDHVFKERVEKLPFRFCWDMQEDP</sequence>
<dbReference type="GeneID" id="117660885"/>
<dbReference type="Gene3D" id="3.40.50.300">
    <property type="entry name" value="P-loop containing nucleotide triphosphate hydrolases"/>
    <property type="match status" value="1"/>
</dbReference>
<evidence type="ECO:0000256" key="4">
    <source>
        <dbReference type="ARBA" id="ARBA00022679"/>
    </source>
</evidence>
<name>A0A6P9B695_PANGU</name>
<accession>A0A6P9B695</accession>
<dbReference type="GO" id="GO:0005737">
    <property type="term" value="C:cytoplasm"/>
    <property type="evidence" value="ECO:0007669"/>
    <property type="project" value="UniProtKB-SubCell"/>
</dbReference>
<keyword evidence="3" id="KW-0963">Cytoplasm</keyword>
<dbReference type="Proteomes" id="UP001652622">
    <property type="component" value="Unplaced"/>
</dbReference>
<dbReference type="RefSeq" id="XP_034265104.1">
    <property type="nucleotide sequence ID" value="XM_034409213.1"/>
</dbReference>
<evidence type="ECO:0000256" key="5">
    <source>
        <dbReference type="RuleBase" id="RU361155"/>
    </source>
</evidence>
<dbReference type="InterPro" id="IPR000863">
    <property type="entry name" value="Sulfotransferase_dom"/>
</dbReference>
<comment type="similarity">
    <text evidence="2 5">Belongs to the sulfotransferase 1 family.</text>
</comment>
<organism evidence="7 8">
    <name type="scientific">Pantherophis guttatus</name>
    <name type="common">Corn snake</name>
    <name type="synonym">Elaphe guttata</name>
    <dbReference type="NCBI Taxonomy" id="94885"/>
    <lineage>
        <taxon>Eukaryota</taxon>
        <taxon>Metazoa</taxon>
        <taxon>Chordata</taxon>
        <taxon>Craniata</taxon>
        <taxon>Vertebrata</taxon>
        <taxon>Euteleostomi</taxon>
        <taxon>Lepidosauria</taxon>
        <taxon>Squamata</taxon>
        <taxon>Bifurcata</taxon>
        <taxon>Unidentata</taxon>
        <taxon>Episquamata</taxon>
        <taxon>Toxicofera</taxon>
        <taxon>Serpentes</taxon>
        <taxon>Colubroidea</taxon>
        <taxon>Colubridae</taxon>
        <taxon>Colubrinae</taxon>
        <taxon>Pantherophis</taxon>
    </lineage>
</organism>
<dbReference type="KEGG" id="pgut:117660885"/>
<dbReference type="GO" id="GO:0008146">
    <property type="term" value="F:sulfotransferase activity"/>
    <property type="evidence" value="ECO:0007669"/>
    <property type="project" value="InterPro"/>
</dbReference>
<dbReference type="Pfam" id="PF00685">
    <property type="entry name" value="Sulfotransfer_1"/>
    <property type="match status" value="1"/>
</dbReference>
<comment type="subcellular location">
    <subcellularLocation>
        <location evidence="1">Cytoplasm</location>
    </subcellularLocation>
</comment>
<keyword evidence="4 5" id="KW-0808">Transferase</keyword>
<protein>
    <recommendedName>
        <fullName evidence="5">Sulfotransferase</fullName>
        <ecNumber evidence="5">2.8.2.-</ecNumber>
    </recommendedName>
</protein>
<dbReference type="InterPro" id="IPR027417">
    <property type="entry name" value="P-loop_NTPase"/>
</dbReference>
<dbReference type="EC" id="2.8.2.-" evidence="5"/>
<gene>
    <name evidence="8 9" type="primary">LOC117660885</name>
</gene>
<dbReference type="RefSeq" id="XP_034265106.1">
    <property type="nucleotide sequence ID" value="XM_034409215.1"/>
</dbReference>
<evidence type="ECO:0000256" key="2">
    <source>
        <dbReference type="ARBA" id="ARBA00005771"/>
    </source>
</evidence>
<reference evidence="8 9" key="1">
    <citation type="submission" date="2025-04" db="UniProtKB">
        <authorList>
            <consortium name="RefSeq"/>
        </authorList>
    </citation>
    <scope>IDENTIFICATION</scope>
    <source>
        <tissue evidence="8 9">Blood</tissue>
    </source>
</reference>
<dbReference type="OrthoDB" id="205623at2759"/>
<evidence type="ECO:0000313" key="9">
    <source>
        <dbReference type="RefSeq" id="XP_034265106.1"/>
    </source>
</evidence>
<dbReference type="AlphaFoldDB" id="A0A6P9B695"/>
<evidence type="ECO:0000256" key="3">
    <source>
        <dbReference type="ARBA" id="ARBA00022490"/>
    </source>
</evidence>
<evidence type="ECO:0000256" key="1">
    <source>
        <dbReference type="ARBA" id="ARBA00004496"/>
    </source>
</evidence>